<evidence type="ECO:0000259" key="1">
    <source>
        <dbReference type="PROSITE" id="PS51186"/>
    </source>
</evidence>
<dbReference type="EMBL" id="ML977071">
    <property type="protein sequence ID" value="KAF1948180.1"/>
    <property type="molecule type" value="Genomic_DNA"/>
</dbReference>
<protein>
    <recommendedName>
        <fullName evidence="1">N-acetyltransferase domain-containing protein</fullName>
    </recommendedName>
</protein>
<gene>
    <name evidence="2" type="ORF">CC80DRAFT_599855</name>
</gene>
<dbReference type="Pfam" id="PF00583">
    <property type="entry name" value="Acetyltransf_1"/>
    <property type="match status" value="1"/>
</dbReference>
<accession>A0A6A5T7K4</accession>
<dbReference type="InterPro" id="IPR016181">
    <property type="entry name" value="Acyl_CoA_acyltransferase"/>
</dbReference>
<sequence length="213" mass="24357">MPLELHPLVESDLRGFAQLQIAAFQGGMATLLFPNPITEEHIDKMVAKNTKSFREEPDCHWIKIVDTELDGGKMIAVAKWRINEKERTVEEIQGMIPVPSEEDRKKPAMVDFQEYLGWARKKFMGTKPFYLLHVLVTDPMHHRRGAGAQLVKWGLERADRAQLPSYLESSEKGRLLYARLGFETVYEKVFDLEKYGLSGTEASTVMIRPPPSK</sequence>
<name>A0A6A5T7K4_9PLEO</name>
<evidence type="ECO:0000313" key="2">
    <source>
        <dbReference type="EMBL" id="KAF1948180.1"/>
    </source>
</evidence>
<dbReference type="SUPFAM" id="SSF55729">
    <property type="entry name" value="Acyl-CoA N-acyltransferases (Nat)"/>
    <property type="match status" value="1"/>
</dbReference>
<dbReference type="Gene3D" id="3.40.630.30">
    <property type="match status" value="1"/>
</dbReference>
<dbReference type="InterPro" id="IPR052523">
    <property type="entry name" value="Trichothecene_AcTrans"/>
</dbReference>
<organism evidence="2 3">
    <name type="scientific">Byssothecium circinans</name>
    <dbReference type="NCBI Taxonomy" id="147558"/>
    <lineage>
        <taxon>Eukaryota</taxon>
        <taxon>Fungi</taxon>
        <taxon>Dikarya</taxon>
        <taxon>Ascomycota</taxon>
        <taxon>Pezizomycotina</taxon>
        <taxon>Dothideomycetes</taxon>
        <taxon>Pleosporomycetidae</taxon>
        <taxon>Pleosporales</taxon>
        <taxon>Massarineae</taxon>
        <taxon>Massarinaceae</taxon>
        <taxon>Byssothecium</taxon>
    </lineage>
</organism>
<dbReference type="PROSITE" id="PS51186">
    <property type="entry name" value="GNAT"/>
    <property type="match status" value="1"/>
</dbReference>
<proteinExistence type="predicted"/>
<keyword evidence="3" id="KW-1185">Reference proteome</keyword>
<dbReference type="GO" id="GO:0016747">
    <property type="term" value="F:acyltransferase activity, transferring groups other than amino-acyl groups"/>
    <property type="evidence" value="ECO:0007669"/>
    <property type="project" value="InterPro"/>
</dbReference>
<dbReference type="PANTHER" id="PTHR42791">
    <property type="entry name" value="GNAT FAMILY ACETYLTRANSFERASE"/>
    <property type="match status" value="1"/>
</dbReference>
<dbReference type="OrthoDB" id="2115692at2759"/>
<dbReference type="Proteomes" id="UP000800035">
    <property type="component" value="Unassembled WGS sequence"/>
</dbReference>
<feature type="domain" description="N-acetyltransferase" evidence="1">
    <location>
        <begin position="62"/>
        <end position="211"/>
    </location>
</feature>
<reference evidence="2" key="1">
    <citation type="journal article" date="2020" name="Stud. Mycol.">
        <title>101 Dothideomycetes genomes: a test case for predicting lifestyles and emergence of pathogens.</title>
        <authorList>
            <person name="Haridas S."/>
            <person name="Albert R."/>
            <person name="Binder M."/>
            <person name="Bloem J."/>
            <person name="Labutti K."/>
            <person name="Salamov A."/>
            <person name="Andreopoulos B."/>
            <person name="Baker S."/>
            <person name="Barry K."/>
            <person name="Bills G."/>
            <person name="Bluhm B."/>
            <person name="Cannon C."/>
            <person name="Castanera R."/>
            <person name="Culley D."/>
            <person name="Daum C."/>
            <person name="Ezra D."/>
            <person name="Gonzalez J."/>
            <person name="Henrissat B."/>
            <person name="Kuo A."/>
            <person name="Liang C."/>
            <person name="Lipzen A."/>
            <person name="Lutzoni F."/>
            <person name="Magnuson J."/>
            <person name="Mondo S."/>
            <person name="Nolan M."/>
            <person name="Ohm R."/>
            <person name="Pangilinan J."/>
            <person name="Park H.-J."/>
            <person name="Ramirez L."/>
            <person name="Alfaro M."/>
            <person name="Sun H."/>
            <person name="Tritt A."/>
            <person name="Yoshinaga Y."/>
            <person name="Zwiers L.-H."/>
            <person name="Turgeon B."/>
            <person name="Goodwin S."/>
            <person name="Spatafora J."/>
            <person name="Crous P."/>
            <person name="Grigoriev I."/>
        </authorList>
    </citation>
    <scope>NUCLEOTIDE SEQUENCE</scope>
    <source>
        <strain evidence="2">CBS 675.92</strain>
    </source>
</reference>
<dbReference type="PANTHER" id="PTHR42791:SF14">
    <property type="entry name" value="N-ACETYLTRANSFERASE DOMAIN-CONTAINING PROTEIN"/>
    <property type="match status" value="1"/>
</dbReference>
<dbReference type="InterPro" id="IPR000182">
    <property type="entry name" value="GNAT_dom"/>
</dbReference>
<dbReference type="AlphaFoldDB" id="A0A6A5T7K4"/>
<evidence type="ECO:0000313" key="3">
    <source>
        <dbReference type="Proteomes" id="UP000800035"/>
    </source>
</evidence>